<dbReference type="EMBL" id="JAZGQO010000007">
    <property type="protein sequence ID" value="KAK6181827.1"/>
    <property type="molecule type" value="Genomic_DNA"/>
</dbReference>
<organism evidence="2 3">
    <name type="scientific">Patella caerulea</name>
    <name type="common">Rayed Mediterranean limpet</name>
    <dbReference type="NCBI Taxonomy" id="87958"/>
    <lineage>
        <taxon>Eukaryota</taxon>
        <taxon>Metazoa</taxon>
        <taxon>Spiralia</taxon>
        <taxon>Lophotrochozoa</taxon>
        <taxon>Mollusca</taxon>
        <taxon>Gastropoda</taxon>
        <taxon>Patellogastropoda</taxon>
        <taxon>Patelloidea</taxon>
        <taxon>Patellidae</taxon>
        <taxon>Patella</taxon>
    </lineage>
</organism>
<dbReference type="PANTHER" id="PTHR21505:SF12">
    <property type="entry name" value="MADF DOMAIN-CONTAINING PROTEIN-RELATED"/>
    <property type="match status" value="1"/>
</dbReference>
<dbReference type="InterPro" id="IPR006578">
    <property type="entry name" value="MADF-dom"/>
</dbReference>
<dbReference type="PANTHER" id="PTHR21505">
    <property type="entry name" value="MADF DOMAIN-CONTAINING PROTEIN-RELATED"/>
    <property type="match status" value="1"/>
</dbReference>
<sequence>MDAKRTHQEPLSKTETENFVNFYIAQPCLWDVSHKTYSKRDVRQAALAMIAMQMQESCGRAMTVDQVSAKIASLRTYYGRELKKVDNSQKSGAASSDLYVSQWDFFQMLDPFLRSQVQKRPSVSNMIPAEKDLQESETESTPTLCTDADLPTKSFTEEIDNFTSPVPLAKKRKQGSEKEVDINTLMIKTLTQISERKKDNTDCDCDILFGKQVGLEIQKINSERKCQELKLKIQSLIFNYQFESEP</sequence>
<dbReference type="Proteomes" id="UP001347796">
    <property type="component" value="Unassembled WGS sequence"/>
</dbReference>
<dbReference type="SMART" id="SM00595">
    <property type="entry name" value="MADF"/>
    <property type="match status" value="1"/>
</dbReference>
<protein>
    <recommendedName>
        <fullName evidence="1">MADF domain-containing protein</fullName>
    </recommendedName>
</protein>
<proteinExistence type="predicted"/>
<gene>
    <name evidence="2" type="ORF">SNE40_009609</name>
</gene>
<feature type="domain" description="MADF" evidence="1">
    <location>
        <begin position="18"/>
        <end position="111"/>
    </location>
</feature>
<accession>A0AAN8PQG8</accession>
<keyword evidence="3" id="KW-1185">Reference proteome</keyword>
<dbReference type="PROSITE" id="PS51029">
    <property type="entry name" value="MADF"/>
    <property type="match status" value="1"/>
</dbReference>
<dbReference type="AlphaFoldDB" id="A0AAN8PQG8"/>
<comment type="caution">
    <text evidence="2">The sequence shown here is derived from an EMBL/GenBank/DDBJ whole genome shotgun (WGS) entry which is preliminary data.</text>
</comment>
<name>A0AAN8PQG8_PATCE</name>
<evidence type="ECO:0000313" key="3">
    <source>
        <dbReference type="Proteomes" id="UP001347796"/>
    </source>
</evidence>
<reference evidence="2 3" key="1">
    <citation type="submission" date="2024-01" db="EMBL/GenBank/DDBJ databases">
        <title>The genome of the rayed Mediterranean limpet Patella caerulea (Linnaeus, 1758).</title>
        <authorList>
            <person name="Anh-Thu Weber A."/>
            <person name="Halstead-Nussloch G."/>
        </authorList>
    </citation>
    <scope>NUCLEOTIDE SEQUENCE [LARGE SCALE GENOMIC DNA]</scope>
    <source>
        <strain evidence="2">AATW-2023a</strain>
        <tissue evidence="2">Whole specimen</tissue>
    </source>
</reference>
<evidence type="ECO:0000313" key="2">
    <source>
        <dbReference type="EMBL" id="KAK6181827.1"/>
    </source>
</evidence>
<evidence type="ECO:0000259" key="1">
    <source>
        <dbReference type="PROSITE" id="PS51029"/>
    </source>
</evidence>
<dbReference type="Pfam" id="PF10545">
    <property type="entry name" value="MADF_DNA_bdg"/>
    <property type="match status" value="1"/>
</dbReference>